<organism evidence="1 2">
    <name type="scientific">Maribacter algarum</name>
    <name type="common">ex Zhang et al. 2020</name>
    <dbReference type="NCBI Taxonomy" id="2578118"/>
    <lineage>
        <taxon>Bacteria</taxon>
        <taxon>Pseudomonadati</taxon>
        <taxon>Bacteroidota</taxon>
        <taxon>Flavobacteriia</taxon>
        <taxon>Flavobacteriales</taxon>
        <taxon>Flavobacteriaceae</taxon>
        <taxon>Maribacter</taxon>
    </lineage>
</organism>
<reference evidence="1 2" key="1">
    <citation type="submission" date="2019-05" db="EMBL/GenBank/DDBJ databases">
        <authorList>
            <person name="Zhang J.-Y."/>
            <person name="Feg X."/>
            <person name="Du Z.-J."/>
        </authorList>
    </citation>
    <scope>NUCLEOTIDE SEQUENCE [LARGE SCALE GENOMIC DNA]</scope>
    <source>
        <strain evidence="1 2">RZ26</strain>
    </source>
</reference>
<sequence length="188" mass="21577">MRTKIILAFLGCAFFFNGCGEENVLPKPKAMLRLEYQRPTSEPVDTEYFTFDSNLAAQVVKKNRRSIIVEYPEMKAAIFLSYRNVRNDLNKLIRDAHKLSGEHAAKADGIQQKIFENTENKVYGAFYEVSGDAASQAQFFVTDSLNHFVTGALYFKTKPNYDSIYPAAKYLQNDMGRIMESLRWKDKD</sequence>
<evidence type="ECO:0000313" key="1">
    <source>
        <dbReference type="EMBL" id="TMM59297.1"/>
    </source>
</evidence>
<dbReference type="Pfam" id="PF25593">
    <property type="entry name" value="GldD_lipo"/>
    <property type="match status" value="1"/>
</dbReference>
<proteinExistence type="predicted"/>
<keyword evidence="2" id="KW-1185">Reference proteome</keyword>
<dbReference type="Proteomes" id="UP000310314">
    <property type="component" value="Unassembled WGS sequence"/>
</dbReference>
<keyword evidence="1" id="KW-0449">Lipoprotein</keyword>
<dbReference type="AlphaFoldDB" id="A0A5S3Q131"/>
<dbReference type="InterPro" id="IPR019850">
    <property type="entry name" value="GldD-like"/>
</dbReference>
<gene>
    <name evidence="1" type="primary">gldD</name>
    <name evidence="1" type="ORF">FEE95_07645</name>
</gene>
<dbReference type="OrthoDB" id="679501at2"/>
<protein>
    <submittedName>
        <fullName evidence="1">Gliding motility lipoprotein GldD</fullName>
    </submittedName>
</protein>
<accession>A0A5S3Q131</accession>
<dbReference type="RefSeq" id="WP_138657285.1">
    <property type="nucleotide sequence ID" value="NZ_VATY01000001.1"/>
</dbReference>
<evidence type="ECO:0000313" key="2">
    <source>
        <dbReference type="Proteomes" id="UP000310314"/>
    </source>
</evidence>
<comment type="caution">
    <text evidence="1">The sequence shown here is derived from an EMBL/GenBank/DDBJ whole genome shotgun (WGS) entry which is preliminary data.</text>
</comment>
<name>A0A5S3Q131_9FLAO</name>
<dbReference type="EMBL" id="VATY01000001">
    <property type="protein sequence ID" value="TMM59297.1"/>
    <property type="molecule type" value="Genomic_DNA"/>
</dbReference>
<dbReference type="NCBIfam" id="TIGR03512">
    <property type="entry name" value="GldD_lipo"/>
    <property type="match status" value="1"/>
</dbReference>